<protein>
    <recommendedName>
        <fullName evidence="2">Neurotransmitter-gated ion-channel ligand-binding domain-containing protein</fullName>
    </recommendedName>
</protein>
<evidence type="ECO:0000256" key="1">
    <source>
        <dbReference type="SAM" id="SignalP"/>
    </source>
</evidence>
<keyword evidence="4" id="KW-1185">Reference proteome</keyword>
<dbReference type="InterPro" id="IPR006201">
    <property type="entry name" value="Neur_channel"/>
</dbReference>
<organism evidence="3 4">
    <name type="scientific">Orchesella dallaii</name>
    <dbReference type="NCBI Taxonomy" id="48710"/>
    <lineage>
        <taxon>Eukaryota</taxon>
        <taxon>Metazoa</taxon>
        <taxon>Ecdysozoa</taxon>
        <taxon>Arthropoda</taxon>
        <taxon>Hexapoda</taxon>
        <taxon>Collembola</taxon>
        <taxon>Entomobryomorpha</taxon>
        <taxon>Entomobryoidea</taxon>
        <taxon>Orchesellidae</taxon>
        <taxon>Orchesellinae</taxon>
        <taxon>Orchesella</taxon>
    </lineage>
</organism>
<evidence type="ECO:0000313" key="3">
    <source>
        <dbReference type="EMBL" id="CAL8086700.1"/>
    </source>
</evidence>
<keyword evidence="1" id="KW-0732">Signal</keyword>
<dbReference type="SUPFAM" id="SSF63712">
    <property type="entry name" value="Nicotinic receptor ligand binding domain-like"/>
    <property type="match status" value="1"/>
</dbReference>
<feature type="domain" description="Neurotransmitter-gated ion-channel ligand-binding" evidence="2">
    <location>
        <begin position="62"/>
        <end position="263"/>
    </location>
</feature>
<dbReference type="Pfam" id="PF02931">
    <property type="entry name" value="Neur_chan_LBD"/>
    <property type="match status" value="1"/>
</dbReference>
<feature type="chain" id="PRO_5047398099" description="Neurotransmitter-gated ion-channel ligand-binding domain-containing protein" evidence="1">
    <location>
        <begin position="18"/>
        <end position="273"/>
    </location>
</feature>
<gene>
    <name evidence="3" type="ORF">ODALV1_LOCUS6514</name>
</gene>
<dbReference type="CDD" id="cd18997">
    <property type="entry name" value="LGIC_ECD_nAChR"/>
    <property type="match status" value="1"/>
</dbReference>
<dbReference type="PRINTS" id="PR00252">
    <property type="entry name" value="NRIONCHANNEL"/>
</dbReference>
<proteinExistence type="predicted"/>
<dbReference type="InterPro" id="IPR036734">
    <property type="entry name" value="Neur_chan_lig-bd_sf"/>
</dbReference>
<reference evidence="3 4" key="1">
    <citation type="submission" date="2024-08" db="EMBL/GenBank/DDBJ databases">
        <authorList>
            <person name="Cucini C."/>
            <person name="Frati F."/>
        </authorList>
    </citation>
    <scope>NUCLEOTIDE SEQUENCE [LARGE SCALE GENOMIC DNA]</scope>
</reference>
<dbReference type="PANTHER" id="PTHR18945">
    <property type="entry name" value="NEUROTRANSMITTER GATED ION CHANNEL"/>
    <property type="match status" value="1"/>
</dbReference>
<sequence length="273" mass="30848">MNKIFILCTVIVVAAYASPDSSPDLTDSVGTTTSAQLDPTITENTVLNTNYSQGQGTIEDRTKLAAKLFKDYDKKINPDDVKVQFGITLVDFHVLEETNAIESHAWLRCVWKDPRLQWNAEEFGGAGLLRIDSDMLWKPDVTLYNSADPVNMINCWRQSNVLIYANGEILWVPSCKMLTRCHLTLKKEPYGEQVCGLKFGSWTFDGFALDLDLYNGKKTMDLTDLNNSSGFEIVSTTAEKTNKMYPCCKEPYPSLTFNMTIKRIPGEELIKKW</sequence>
<dbReference type="InterPro" id="IPR006202">
    <property type="entry name" value="Neur_chan_lig-bd"/>
</dbReference>
<accession>A0ABP1Q5X5</accession>
<feature type="signal peptide" evidence="1">
    <location>
        <begin position="1"/>
        <end position="17"/>
    </location>
</feature>
<evidence type="ECO:0000313" key="4">
    <source>
        <dbReference type="Proteomes" id="UP001642540"/>
    </source>
</evidence>
<dbReference type="Gene3D" id="2.70.170.10">
    <property type="entry name" value="Neurotransmitter-gated ion-channel ligand-binding domain"/>
    <property type="match status" value="1"/>
</dbReference>
<evidence type="ECO:0000259" key="2">
    <source>
        <dbReference type="Pfam" id="PF02931"/>
    </source>
</evidence>
<comment type="caution">
    <text evidence="3">The sequence shown here is derived from an EMBL/GenBank/DDBJ whole genome shotgun (WGS) entry which is preliminary data.</text>
</comment>
<dbReference type="Proteomes" id="UP001642540">
    <property type="component" value="Unassembled WGS sequence"/>
</dbReference>
<dbReference type="EMBL" id="CAXLJM020000020">
    <property type="protein sequence ID" value="CAL8086700.1"/>
    <property type="molecule type" value="Genomic_DNA"/>
</dbReference>
<name>A0ABP1Q5X5_9HEXA</name>